<keyword evidence="2" id="KW-1185">Reference proteome</keyword>
<dbReference type="PATRIC" id="fig|1265738.3.peg.3738"/>
<dbReference type="Proteomes" id="UP000011991">
    <property type="component" value="Unassembled WGS sequence"/>
</dbReference>
<dbReference type="AlphaFoldDB" id="M5RJ63"/>
<gene>
    <name evidence="1" type="ORF">RMSM_03735</name>
</gene>
<evidence type="ECO:0000313" key="1">
    <source>
        <dbReference type="EMBL" id="EMI19348.1"/>
    </source>
</evidence>
<reference evidence="1 2" key="1">
    <citation type="journal article" date="2013" name="Mar. Genomics">
        <title>Expression of sulfatases in Rhodopirellula baltica and the diversity of sulfatases in the genus Rhodopirellula.</title>
        <authorList>
            <person name="Wegner C.E."/>
            <person name="Richter-Heitmann T."/>
            <person name="Klindworth A."/>
            <person name="Klockow C."/>
            <person name="Richter M."/>
            <person name="Achstetter T."/>
            <person name="Glockner F.O."/>
            <person name="Harder J."/>
        </authorList>
    </citation>
    <scope>NUCLEOTIDE SEQUENCE [LARGE SCALE GENOMIC DNA]</scope>
    <source>
        <strain evidence="1 2">SM1</strain>
    </source>
</reference>
<evidence type="ECO:0000313" key="2">
    <source>
        <dbReference type="Proteomes" id="UP000011991"/>
    </source>
</evidence>
<comment type="caution">
    <text evidence="1">The sequence shown here is derived from an EMBL/GenBank/DDBJ whole genome shotgun (WGS) entry which is preliminary data.</text>
</comment>
<protein>
    <submittedName>
        <fullName evidence="1">Uncharacterized protein</fullName>
    </submittedName>
</protein>
<dbReference type="EMBL" id="ANOG01000538">
    <property type="protein sequence ID" value="EMI19348.1"/>
    <property type="molecule type" value="Genomic_DNA"/>
</dbReference>
<name>M5RJ63_9BACT</name>
<sequence length="70" mass="7642">MVAVDVAPLPAVRSRWQLCGQNELSGTRFSSKTGLGTPFAFLGLVGLSTRRTVFVAITTLRFFRSVPNQN</sequence>
<proteinExistence type="predicted"/>
<accession>M5RJ63</accession>
<organism evidence="1 2">
    <name type="scientific">Rhodopirellula maiorica SM1</name>
    <dbReference type="NCBI Taxonomy" id="1265738"/>
    <lineage>
        <taxon>Bacteria</taxon>
        <taxon>Pseudomonadati</taxon>
        <taxon>Planctomycetota</taxon>
        <taxon>Planctomycetia</taxon>
        <taxon>Pirellulales</taxon>
        <taxon>Pirellulaceae</taxon>
        <taxon>Novipirellula</taxon>
    </lineage>
</organism>